<dbReference type="SMART" id="SM00355">
    <property type="entry name" value="ZnF_C2H2"/>
    <property type="match status" value="1"/>
</dbReference>
<comment type="caution">
    <text evidence="2">The sequence shown here is derived from an EMBL/GenBank/DDBJ whole genome shotgun (WGS) entry which is preliminary data.</text>
</comment>
<dbReference type="PROSITE" id="PS00028">
    <property type="entry name" value="ZINC_FINGER_C2H2_1"/>
    <property type="match status" value="1"/>
</dbReference>
<dbReference type="Proteomes" id="UP001571980">
    <property type="component" value="Unassembled WGS sequence"/>
</dbReference>
<keyword evidence="3" id="KW-1185">Reference proteome</keyword>
<sequence length="145" mass="16579">MIRCKLCGKEFENVKEFARHLEEEHNATNIQDRPVKYILSLGELEGLEKLVLKRLGIGYTEEKGTPKITVDGTEAYIIGAELEFSTITLRVFFREGTKFKDMGKVIDYLRTTGDFFVDRIEYTSAPQLGWGYSWVLKIGIYGTIA</sequence>
<dbReference type="PROSITE" id="PS50157">
    <property type="entry name" value="ZINC_FINGER_C2H2_2"/>
    <property type="match status" value="1"/>
</dbReference>
<protein>
    <submittedName>
        <fullName evidence="2">C2H2-type zinc finger protein</fullName>
    </submittedName>
</protein>
<reference evidence="2 3" key="1">
    <citation type="submission" date="2023-03" db="EMBL/GenBank/DDBJ databases">
        <title>Speciation in Pyrococcus: adaptation to high temperature as a mechanism.</title>
        <authorList>
            <person name="Gu J."/>
        </authorList>
    </citation>
    <scope>NUCLEOTIDE SEQUENCE [LARGE SCALE GENOMIC DNA]</scope>
    <source>
        <strain evidence="2 3">LMOA34</strain>
    </source>
</reference>
<dbReference type="RefSeq" id="WP_372824489.1">
    <property type="nucleotide sequence ID" value="NZ_JARRIG010000007.1"/>
</dbReference>
<gene>
    <name evidence="2" type="ORF">P8X34_10385</name>
</gene>
<dbReference type="EMBL" id="JARRIG010000007">
    <property type="protein sequence ID" value="MFA4805131.1"/>
    <property type="molecule type" value="Genomic_DNA"/>
</dbReference>
<evidence type="ECO:0000313" key="3">
    <source>
        <dbReference type="Proteomes" id="UP001571980"/>
    </source>
</evidence>
<evidence type="ECO:0000259" key="1">
    <source>
        <dbReference type="PROSITE" id="PS50157"/>
    </source>
</evidence>
<feature type="domain" description="C2H2-type" evidence="1">
    <location>
        <begin position="2"/>
        <end position="30"/>
    </location>
</feature>
<organism evidence="2 3">
    <name type="scientific">Pyrococcus kukulkanii</name>
    <dbReference type="NCBI Taxonomy" id="1609559"/>
    <lineage>
        <taxon>Archaea</taxon>
        <taxon>Methanobacteriati</taxon>
        <taxon>Methanobacteriota</taxon>
        <taxon>Thermococci</taxon>
        <taxon>Thermococcales</taxon>
        <taxon>Thermococcaceae</taxon>
        <taxon>Pyrococcus</taxon>
    </lineage>
</organism>
<accession>A0ABV4T5Y8</accession>
<dbReference type="InterPro" id="IPR013087">
    <property type="entry name" value="Znf_C2H2_type"/>
</dbReference>
<proteinExistence type="predicted"/>
<evidence type="ECO:0000313" key="2">
    <source>
        <dbReference type="EMBL" id="MFA4805131.1"/>
    </source>
</evidence>
<name>A0ABV4T5Y8_9EURY</name>